<sequence length="107" mass="11572">MDKYPYTPGHRGIETSIAAAIDINPKLGRLQRVSEAAIRDAGTQGLTADELAAKLGQDRCSIQPRTSELKRLGIIIDSGLRRSNWTGKSAIVWIIAPMLNSGESPSQ</sequence>
<reference evidence="1" key="2">
    <citation type="submission" date="2020-09" db="EMBL/GenBank/DDBJ databases">
        <authorList>
            <person name="Sun Q."/>
            <person name="Kim S."/>
        </authorList>
    </citation>
    <scope>NUCLEOTIDE SEQUENCE</scope>
    <source>
        <strain evidence="1">KCTC 32296</strain>
    </source>
</reference>
<name>A0A918PSX0_9CAUL</name>
<dbReference type="EMBL" id="BMZB01000001">
    <property type="protein sequence ID" value="GGZ21598.1"/>
    <property type="molecule type" value="Genomic_DNA"/>
</dbReference>
<proteinExistence type="predicted"/>
<dbReference type="AlphaFoldDB" id="A0A918PSX0"/>
<reference evidence="1" key="1">
    <citation type="journal article" date="2014" name="Int. J. Syst. Evol. Microbiol.">
        <title>Complete genome sequence of Corynebacterium casei LMG S-19264T (=DSM 44701T), isolated from a smear-ripened cheese.</title>
        <authorList>
            <consortium name="US DOE Joint Genome Institute (JGI-PGF)"/>
            <person name="Walter F."/>
            <person name="Albersmeier A."/>
            <person name="Kalinowski J."/>
            <person name="Ruckert C."/>
        </authorList>
    </citation>
    <scope>NUCLEOTIDE SEQUENCE</scope>
    <source>
        <strain evidence="1">KCTC 32296</strain>
    </source>
</reference>
<dbReference type="Proteomes" id="UP000662572">
    <property type="component" value="Unassembled WGS sequence"/>
</dbReference>
<organism evidence="1 2">
    <name type="scientific">Asticcacaulis endophyticus</name>
    <dbReference type="NCBI Taxonomy" id="1395890"/>
    <lineage>
        <taxon>Bacteria</taxon>
        <taxon>Pseudomonadati</taxon>
        <taxon>Pseudomonadota</taxon>
        <taxon>Alphaproteobacteria</taxon>
        <taxon>Caulobacterales</taxon>
        <taxon>Caulobacteraceae</taxon>
        <taxon>Asticcacaulis</taxon>
    </lineage>
</organism>
<evidence type="ECO:0000313" key="1">
    <source>
        <dbReference type="EMBL" id="GGZ21598.1"/>
    </source>
</evidence>
<gene>
    <name evidence="1" type="ORF">GCM10011273_02920</name>
</gene>
<comment type="caution">
    <text evidence="1">The sequence shown here is derived from an EMBL/GenBank/DDBJ whole genome shotgun (WGS) entry which is preliminary data.</text>
</comment>
<evidence type="ECO:0000313" key="2">
    <source>
        <dbReference type="Proteomes" id="UP000662572"/>
    </source>
</evidence>
<evidence type="ECO:0008006" key="3">
    <source>
        <dbReference type="Google" id="ProtNLM"/>
    </source>
</evidence>
<protein>
    <recommendedName>
        <fullName evidence="3">Helix-turn-helix domain-containing protein</fullName>
    </recommendedName>
</protein>
<keyword evidence="2" id="KW-1185">Reference proteome</keyword>
<accession>A0A918PSX0</accession>